<dbReference type="RefSeq" id="WP_150413450.1">
    <property type="nucleotide sequence ID" value="NZ_VYQF01000001.1"/>
</dbReference>
<organism evidence="8 9">
    <name type="scientific">Ginsengibacter hankyongi</name>
    <dbReference type="NCBI Taxonomy" id="2607284"/>
    <lineage>
        <taxon>Bacteria</taxon>
        <taxon>Pseudomonadati</taxon>
        <taxon>Bacteroidota</taxon>
        <taxon>Chitinophagia</taxon>
        <taxon>Chitinophagales</taxon>
        <taxon>Chitinophagaceae</taxon>
        <taxon>Ginsengibacter</taxon>
    </lineage>
</organism>
<protein>
    <submittedName>
        <fullName evidence="8">JAB domain-containing protein</fullName>
    </submittedName>
</protein>
<dbReference type="PANTHER" id="PTHR30471">
    <property type="entry name" value="DNA REPAIR PROTEIN RADC"/>
    <property type="match status" value="1"/>
</dbReference>
<feature type="domain" description="MPN" evidence="7">
    <location>
        <begin position="111"/>
        <end position="233"/>
    </location>
</feature>
<dbReference type="PROSITE" id="PS01302">
    <property type="entry name" value="UPF0758"/>
    <property type="match status" value="1"/>
</dbReference>
<gene>
    <name evidence="8" type="ORF">FW778_04730</name>
</gene>
<dbReference type="InterPro" id="IPR025657">
    <property type="entry name" value="RadC_JAB"/>
</dbReference>
<comment type="caution">
    <text evidence="8">The sequence shown here is derived from an EMBL/GenBank/DDBJ whole genome shotgun (WGS) entry which is preliminary data.</text>
</comment>
<evidence type="ECO:0000259" key="7">
    <source>
        <dbReference type="PROSITE" id="PS50249"/>
    </source>
</evidence>
<name>A0A5J5ILT4_9BACT</name>
<keyword evidence="1" id="KW-0645">Protease</keyword>
<dbReference type="NCBIfam" id="TIGR00608">
    <property type="entry name" value="radc"/>
    <property type="match status" value="1"/>
</dbReference>
<dbReference type="InterPro" id="IPR001405">
    <property type="entry name" value="UPF0758"/>
</dbReference>
<evidence type="ECO:0000256" key="1">
    <source>
        <dbReference type="ARBA" id="ARBA00022670"/>
    </source>
</evidence>
<dbReference type="SUPFAM" id="SSF102712">
    <property type="entry name" value="JAB1/MPN domain"/>
    <property type="match status" value="1"/>
</dbReference>
<evidence type="ECO:0000256" key="2">
    <source>
        <dbReference type="ARBA" id="ARBA00022723"/>
    </source>
</evidence>
<evidence type="ECO:0000256" key="3">
    <source>
        <dbReference type="ARBA" id="ARBA00022801"/>
    </source>
</evidence>
<accession>A0A5J5ILT4</accession>
<dbReference type="InterPro" id="IPR046778">
    <property type="entry name" value="UPF0758_N"/>
</dbReference>
<dbReference type="NCBIfam" id="NF000642">
    <property type="entry name" value="PRK00024.1"/>
    <property type="match status" value="1"/>
</dbReference>
<dbReference type="InterPro" id="IPR037518">
    <property type="entry name" value="MPN"/>
</dbReference>
<keyword evidence="2" id="KW-0479">Metal-binding</keyword>
<dbReference type="GO" id="GO:0006508">
    <property type="term" value="P:proteolysis"/>
    <property type="evidence" value="ECO:0007669"/>
    <property type="project" value="UniProtKB-KW"/>
</dbReference>
<dbReference type="EMBL" id="VYQF01000001">
    <property type="protein sequence ID" value="KAA9041343.1"/>
    <property type="molecule type" value="Genomic_DNA"/>
</dbReference>
<keyword evidence="5" id="KW-0482">Metalloprotease</keyword>
<keyword evidence="3" id="KW-0378">Hydrolase</keyword>
<evidence type="ECO:0000313" key="8">
    <source>
        <dbReference type="EMBL" id="KAA9041343.1"/>
    </source>
</evidence>
<dbReference type="GO" id="GO:0008237">
    <property type="term" value="F:metallopeptidase activity"/>
    <property type="evidence" value="ECO:0007669"/>
    <property type="project" value="UniProtKB-KW"/>
</dbReference>
<sequence length="233" mass="25889">MESSNKSSTSIKNWAIDDRPREKLLAKGRETLSDSELLAILISTGSKNKSAVELAKEIFALGKNNLNELGKVSLKELMTIKGIGEAKAITLSAALELGRRRQASSFFNKTLVRSSNELAEFLRTKFKDYSYEIFAVVFMNKANKINHFEIISQGGMTSTVVDPRIIFKKAFETGATSIVLCHNHPSGSLKPSRQDEDLTHKIKEAAKYLDIQVIDHLIVSDEGYFSFADEGLL</sequence>
<dbReference type="GO" id="GO:0046872">
    <property type="term" value="F:metal ion binding"/>
    <property type="evidence" value="ECO:0007669"/>
    <property type="project" value="UniProtKB-KW"/>
</dbReference>
<comment type="similarity">
    <text evidence="6">Belongs to the UPF0758 family.</text>
</comment>
<dbReference type="Proteomes" id="UP000326903">
    <property type="component" value="Unassembled WGS sequence"/>
</dbReference>
<keyword evidence="9" id="KW-1185">Reference proteome</keyword>
<keyword evidence="4" id="KW-0862">Zinc</keyword>
<dbReference type="Pfam" id="PF04002">
    <property type="entry name" value="RadC"/>
    <property type="match status" value="1"/>
</dbReference>
<evidence type="ECO:0000313" key="9">
    <source>
        <dbReference type="Proteomes" id="UP000326903"/>
    </source>
</evidence>
<dbReference type="CDD" id="cd08071">
    <property type="entry name" value="MPN_DUF2466"/>
    <property type="match status" value="1"/>
</dbReference>
<evidence type="ECO:0000256" key="4">
    <source>
        <dbReference type="ARBA" id="ARBA00022833"/>
    </source>
</evidence>
<dbReference type="InterPro" id="IPR020891">
    <property type="entry name" value="UPF0758_CS"/>
</dbReference>
<dbReference type="Gene3D" id="3.40.140.10">
    <property type="entry name" value="Cytidine Deaminase, domain 2"/>
    <property type="match status" value="1"/>
</dbReference>
<reference evidence="8 9" key="1">
    <citation type="submission" date="2019-09" db="EMBL/GenBank/DDBJ databases">
        <title>Draft genome sequence of Ginsengibacter sp. BR5-29.</title>
        <authorList>
            <person name="Im W.-T."/>
        </authorList>
    </citation>
    <scope>NUCLEOTIDE SEQUENCE [LARGE SCALE GENOMIC DNA]</scope>
    <source>
        <strain evidence="8 9">BR5-29</strain>
    </source>
</reference>
<dbReference type="AlphaFoldDB" id="A0A5J5ILT4"/>
<dbReference type="PROSITE" id="PS50249">
    <property type="entry name" value="MPN"/>
    <property type="match status" value="1"/>
</dbReference>
<dbReference type="PANTHER" id="PTHR30471:SF3">
    <property type="entry name" value="UPF0758 PROTEIN YEES-RELATED"/>
    <property type="match status" value="1"/>
</dbReference>
<dbReference type="Pfam" id="PF20582">
    <property type="entry name" value="UPF0758_N"/>
    <property type="match status" value="1"/>
</dbReference>
<proteinExistence type="inferred from homology"/>
<evidence type="ECO:0000256" key="5">
    <source>
        <dbReference type="ARBA" id="ARBA00023049"/>
    </source>
</evidence>
<evidence type="ECO:0000256" key="6">
    <source>
        <dbReference type="RuleBase" id="RU003797"/>
    </source>
</evidence>